<evidence type="ECO:0000256" key="2">
    <source>
        <dbReference type="ARBA" id="ARBA00022692"/>
    </source>
</evidence>
<keyword evidence="3 5" id="KW-1133">Transmembrane helix</keyword>
<comment type="similarity">
    <text evidence="5">Belongs to the binding-protein-dependent transport system permease family.</text>
</comment>
<evidence type="ECO:0000256" key="1">
    <source>
        <dbReference type="ARBA" id="ARBA00004141"/>
    </source>
</evidence>
<dbReference type="InterPro" id="IPR000515">
    <property type="entry name" value="MetI-like"/>
</dbReference>
<sequence length="326" mass="36621">MTDLVNGSEKEKLSIDNKKKKGTNGEFLKTCKKQKGLIIMSSVFIIYIAVFYYVPIWGWLMAFQDYKPALGISGSKFVGLKHFKDLFSDETFVRVLRNTLGMSFLNITFGFVTAITLAVFLNEVRNMMFKKVVQTISYLPHFISWVVAASLVYMTLSTDGGILNTILVKLHILDLPVLWLGKEKYFWWIIALSNVWKEVGWNAIIYLAAMTAIDPSLYEAASIDGAGRLKRIFKITIPGIMPTVKILLIMQCGWILNAGFEQQLLLGNSMVIRVSEVLDIFVLKYGIAMNRYSFATAAGIFKSLVSIILLFAANTVAKKFGDEGLL</sequence>
<keyword evidence="2 5" id="KW-0812">Transmembrane</keyword>
<reference evidence="7 8" key="1">
    <citation type="submission" date="2016-11" db="EMBL/GenBank/DDBJ databases">
        <authorList>
            <person name="Jaros S."/>
            <person name="Januszkiewicz K."/>
            <person name="Wedrychowicz H."/>
        </authorList>
    </citation>
    <scope>NUCLEOTIDE SEQUENCE [LARGE SCALE GENOMIC DNA]</scope>
    <source>
        <strain evidence="7 8">DSM 8605</strain>
    </source>
</reference>
<evidence type="ECO:0000256" key="3">
    <source>
        <dbReference type="ARBA" id="ARBA00022989"/>
    </source>
</evidence>
<dbReference type="PANTHER" id="PTHR43496">
    <property type="entry name" value="PROTEIN LPLB"/>
    <property type="match status" value="1"/>
</dbReference>
<feature type="domain" description="ABC transmembrane type-1" evidence="6">
    <location>
        <begin position="96"/>
        <end position="313"/>
    </location>
</feature>
<dbReference type="GO" id="GO:0055085">
    <property type="term" value="P:transmembrane transport"/>
    <property type="evidence" value="ECO:0007669"/>
    <property type="project" value="InterPro"/>
</dbReference>
<keyword evidence="4 5" id="KW-0472">Membrane</keyword>
<evidence type="ECO:0000259" key="6">
    <source>
        <dbReference type="PROSITE" id="PS50928"/>
    </source>
</evidence>
<dbReference type="RefSeq" id="WP_084133548.1">
    <property type="nucleotide sequence ID" value="NZ_FQXM01000013.1"/>
</dbReference>
<evidence type="ECO:0000256" key="4">
    <source>
        <dbReference type="ARBA" id="ARBA00023136"/>
    </source>
</evidence>
<dbReference type="GO" id="GO:0005886">
    <property type="term" value="C:plasma membrane"/>
    <property type="evidence" value="ECO:0007669"/>
    <property type="project" value="UniProtKB-SubCell"/>
</dbReference>
<dbReference type="PANTHER" id="PTHR43496:SF1">
    <property type="entry name" value="POLYGALACTURONAN_RHAMNOGALACTURONAN TRANSPORT SYSTEM PERMEASE PROTEIN YTEP"/>
    <property type="match status" value="1"/>
</dbReference>
<evidence type="ECO:0000313" key="8">
    <source>
        <dbReference type="Proteomes" id="UP000184447"/>
    </source>
</evidence>
<dbReference type="Gene3D" id="1.10.3720.10">
    <property type="entry name" value="MetI-like"/>
    <property type="match status" value="1"/>
</dbReference>
<accession>A0A1M5VVQ1</accession>
<feature type="transmembrane region" description="Helical" evidence="5">
    <location>
        <begin position="292"/>
        <end position="313"/>
    </location>
</feature>
<gene>
    <name evidence="7" type="ORF">SAMN02745207_02528</name>
</gene>
<dbReference type="EMBL" id="FQXM01000013">
    <property type="protein sequence ID" value="SHH79270.1"/>
    <property type="molecule type" value="Genomic_DNA"/>
</dbReference>
<evidence type="ECO:0000313" key="7">
    <source>
        <dbReference type="EMBL" id="SHH79270.1"/>
    </source>
</evidence>
<dbReference type="OrthoDB" id="384651at2"/>
<name>A0A1M5VVQ1_9CLOT</name>
<dbReference type="STRING" id="1121316.SAMN02745207_02528"/>
<organism evidence="7 8">
    <name type="scientific">Clostridium grantii DSM 8605</name>
    <dbReference type="NCBI Taxonomy" id="1121316"/>
    <lineage>
        <taxon>Bacteria</taxon>
        <taxon>Bacillati</taxon>
        <taxon>Bacillota</taxon>
        <taxon>Clostridia</taxon>
        <taxon>Eubacteriales</taxon>
        <taxon>Clostridiaceae</taxon>
        <taxon>Clostridium</taxon>
    </lineage>
</organism>
<dbReference type="CDD" id="cd06261">
    <property type="entry name" value="TM_PBP2"/>
    <property type="match status" value="1"/>
</dbReference>
<keyword evidence="5" id="KW-0813">Transport</keyword>
<dbReference type="InterPro" id="IPR035906">
    <property type="entry name" value="MetI-like_sf"/>
</dbReference>
<dbReference type="SUPFAM" id="SSF161098">
    <property type="entry name" value="MetI-like"/>
    <property type="match status" value="1"/>
</dbReference>
<keyword evidence="8" id="KW-1185">Reference proteome</keyword>
<feature type="transmembrane region" description="Helical" evidence="5">
    <location>
        <begin position="104"/>
        <end position="124"/>
    </location>
</feature>
<comment type="subcellular location">
    <subcellularLocation>
        <location evidence="5">Cell membrane</location>
        <topology evidence="5">Multi-pass membrane protein</topology>
    </subcellularLocation>
    <subcellularLocation>
        <location evidence="1">Membrane</location>
        <topology evidence="1">Multi-pass membrane protein</topology>
    </subcellularLocation>
</comment>
<feature type="transmembrane region" description="Helical" evidence="5">
    <location>
        <begin position="37"/>
        <end position="60"/>
    </location>
</feature>
<dbReference type="AlphaFoldDB" id="A0A1M5VVQ1"/>
<dbReference type="Proteomes" id="UP000184447">
    <property type="component" value="Unassembled WGS sequence"/>
</dbReference>
<protein>
    <submittedName>
        <fullName evidence="7">Putative aldouronate transport system permease protein</fullName>
    </submittedName>
</protein>
<proteinExistence type="inferred from homology"/>
<dbReference type="Pfam" id="PF00528">
    <property type="entry name" value="BPD_transp_1"/>
    <property type="match status" value="1"/>
</dbReference>
<feature type="transmembrane region" description="Helical" evidence="5">
    <location>
        <begin position="136"/>
        <end position="156"/>
    </location>
</feature>
<dbReference type="PROSITE" id="PS50928">
    <property type="entry name" value="ABC_TM1"/>
    <property type="match status" value="1"/>
</dbReference>
<evidence type="ECO:0000256" key="5">
    <source>
        <dbReference type="RuleBase" id="RU363032"/>
    </source>
</evidence>